<evidence type="ECO:0000256" key="1">
    <source>
        <dbReference type="ARBA" id="ARBA00004123"/>
    </source>
</evidence>
<feature type="region of interest" description="Disordered" evidence="10">
    <location>
        <begin position="255"/>
        <end position="404"/>
    </location>
</feature>
<dbReference type="InterPro" id="IPR037138">
    <property type="entry name" value="His_deacetylse_dom_sf"/>
</dbReference>
<reference evidence="12 13" key="1">
    <citation type="journal article" date="2015" name="Genome Biol. Evol.">
        <title>Comparative Genomics of a Bacterivorous Green Alga Reveals Evolutionary Causalities and Consequences of Phago-Mixotrophic Mode of Nutrition.</title>
        <authorList>
            <person name="Burns J.A."/>
            <person name="Paasch A."/>
            <person name="Narechania A."/>
            <person name="Kim E."/>
        </authorList>
    </citation>
    <scope>NUCLEOTIDE SEQUENCE [LARGE SCALE GENOMIC DNA]</scope>
    <source>
        <strain evidence="12 13">PLY_AMNH</strain>
    </source>
</reference>
<keyword evidence="8" id="KW-0804">Transcription</keyword>
<evidence type="ECO:0000256" key="6">
    <source>
        <dbReference type="ARBA" id="ARBA00022853"/>
    </source>
</evidence>
<dbReference type="InterPro" id="IPR023696">
    <property type="entry name" value="Ureohydrolase_dom_sf"/>
</dbReference>
<feature type="compositionally biased region" description="Acidic residues" evidence="10">
    <location>
        <begin position="272"/>
        <end position="290"/>
    </location>
</feature>
<dbReference type="EC" id="3.5.1.98" evidence="3"/>
<gene>
    <name evidence="12" type="ORF">CYMTET_11359</name>
</gene>
<keyword evidence="6" id="KW-0156">Chromatin regulator</keyword>
<dbReference type="Gene3D" id="3.40.800.20">
    <property type="entry name" value="Histone deacetylase domain"/>
    <property type="match status" value="1"/>
</dbReference>
<dbReference type="GO" id="GO:0040029">
    <property type="term" value="P:epigenetic regulation of gene expression"/>
    <property type="evidence" value="ECO:0007669"/>
    <property type="project" value="TreeGrafter"/>
</dbReference>
<evidence type="ECO:0000256" key="2">
    <source>
        <dbReference type="ARBA" id="ARBA00007738"/>
    </source>
</evidence>
<evidence type="ECO:0000256" key="4">
    <source>
        <dbReference type="ARBA" id="ARBA00022491"/>
    </source>
</evidence>
<dbReference type="Pfam" id="PF00850">
    <property type="entry name" value="Hist_deacetyl"/>
    <property type="match status" value="1"/>
</dbReference>
<keyword evidence="13" id="KW-1185">Reference proteome</keyword>
<evidence type="ECO:0000256" key="7">
    <source>
        <dbReference type="ARBA" id="ARBA00023015"/>
    </source>
</evidence>
<keyword evidence="4" id="KW-0678">Repressor</keyword>
<dbReference type="AlphaFoldDB" id="A0AAE0GMH2"/>
<dbReference type="EMBL" id="LGRX02004244">
    <property type="protein sequence ID" value="KAK3280826.1"/>
    <property type="molecule type" value="Genomic_DNA"/>
</dbReference>
<dbReference type="PANTHER" id="PTHR10625:SF5">
    <property type="entry name" value="HISTONE DEACETYLASE"/>
    <property type="match status" value="1"/>
</dbReference>
<protein>
    <recommendedName>
        <fullName evidence="3">histone deacetylase</fullName>
        <ecNumber evidence="3">3.5.1.98</ecNumber>
    </recommendedName>
</protein>
<comment type="caution">
    <text evidence="12">The sequence shown here is derived from an EMBL/GenBank/DDBJ whole genome shotgun (WGS) entry which is preliminary data.</text>
</comment>
<name>A0AAE0GMH2_9CHLO</name>
<feature type="compositionally biased region" description="Polar residues" evidence="10">
    <location>
        <begin position="255"/>
        <end position="267"/>
    </location>
</feature>
<dbReference type="SUPFAM" id="SSF52768">
    <property type="entry name" value="Arginase/deacetylase"/>
    <property type="match status" value="1"/>
</dbReference>
<dbReference type="Proteomes" id="UP001190700">
    <property type="component" value="Unassembled WGS sequence"/>
</dbReference>
<proteinExistence type="inferred from homology"/>
<comment type="subcellular location">
    <subcellularLocation>
        <location evidence="1">Nucleus</location>
    </subcellularLocation>
</comment>
<evidence type="ECO:0000256" key="10">
    <source>
        <dbReference type="SAM" id="MobiDB-lite"/>
    </source>
</evidence>
<evidence type="ECO:0000259" key="11">
    <source>
        <dbReference type="Pfam" id="PF00850"/>
    </source>
</evidence>
<sequence>MPVAYEFAPDIVLVSAGFDAAAGDPLGGCNITPNGYAHLTAPLMSLAKAKSPPVADCPEPPSGRVVMALEGGYNLEAISESYAACTSVLLGKTLPPLMPLQPSSRTLSTIYRVLVEHARFWVSLDSPGLFPEWLHKQRHTRGLSGVEEAGLPISLLALPRTAERLLLRRLAPPAAFPLLTDPAAALVQVMSILLGGNGPLNIKEVIGEVSAERALSRMRSRPDAWKSIRVMRAMWHDPESSHRLRETVFPVESISSWNSSAQQGQQQHHADEDEEHDDEDDDVAYDDEDEHTLQQDIPEEPPRTGDFEFEPENQLDIPEPVEGFVSKSPLIDPVEHDDNGMGEAATMMTGRADSSRDSAEHQMREGASAATGTLLGDMLLDEKDEKGTQGTDAGSPTSPPPCKE</sequence>
<feature type="compositionally biased region" description="Basic and acidic residues" evidence="10">
    <location>
        <begin position="353"/>
        <end position="364"/>
    </location>
</feature>
<dbReference type="GO" id="GO:0141221">
    <property type="term" value="F:histone deacetylase activity, hydrolytic mechanism"/>
    <property type="evidence" value="ECO:0007669"/>
    <property type="project" value="UniProtKB-EC"/>
</dbReference>
<keyword evidence="7" id="KW-0805">Transcription regulation</keyword>
<evidence type="ECO:0000256" key="9">
    <source>
        <dbReference type="ARBA" id="ARBA00023242"/>
    </source>
</evidence>
<accession>A0AAE0GMH2</accession>
<feature type="domain" description="Histone deacetylase" evidence="11">
    <location>
        <begin position="1"/>
        <end position="88"/>
    </location>
</feature>
<keyword evidence="9" id="KW-0539">Nucleus</keyword>
<dbReference type="InterPro" id="IPR023801">
    <property type="entry name" value="His_deacetylse_dom"/>
</dbReference>
<evidence type="ECO:0000313" key="13">
    <source>
        <dbReference type="Proteomes" id="UP001190700"/>
    </source>
</evidence>
<evidence type="ECO:0000256" key="5">
    <source>
        <dbReference type="ARBA" id="ARBA00022801"/>
    </source>
</evidence>
<dbReference type="PANTHER" id="PTHR10625">
    <property type="entry name" value="HISTONE DEACETYLASE HDAC1-RELATED"/>
    <property type="match status" value="1"/>
</dbReference>
<organism evidence="12 13">
    <name type="scientific">Cymbomonas tetramitiformis</name>
    <dbReference type="NCBI Taxonomy" id="36881"/>
    <lineage>
        <taxon>Eukaryota</taxon>
        <taxon>Viridiplantae</taxon>
        <taxon>Chlorophyta</taxon>
        <taxon>Pyramimonadophyceae</taxon>
        <taxon>Pyramimonadales</taxon>
        <taxon>Pyramimonadaceae</taxon>
        <taxon>Cymbomonas</taxon>
    </lineage>
</organism>
<dbReference type="GO" id="GO:0000118">
    <property type="term" value="C:histone deacetylase complex"/>
    <property type="evidence" value="ECO:0007669"/>
    <property type="project" value="TreeGrafter"/>
</dbReference>
<evidence type="ECO:0000256" key="3">
    <source>
        <dbReference type="ARBA" id="ARBA00012111"/>
    </source>
</evidence>
<evidence type="ECO:0000313" key="12">
    <source>
        <dbReference type="EMBL" id="KAK3280826.1"/>
    </source>
</evidence>
<keyword evidence="5" id="KW-0378">Hydrolase</keyword>
<comment type="similarity">
    <text evidence="2">Belongs to the histone deacetylase family. HD type 2 subfamily.</text>
</comment>
<evidence type="ECO:0000256" key="8">
    <source>
        <dbReference type="ARBA" id="ARBA00023163"/>
    </source>
</evidence>